<accession>A0A2Z7AJJ7</accession>
<proteinExistence type="predicted"/>
<reference evidence="1 2" key="1">
    <citation type="journal article" date="2015" name="Proc. Natl. Acad. Sci. U.S.A.">
        <title>The resurrection genome of Boea hygrometrica: A blueprint for survival of dehydration.</title>
        <authorList>
            <person name="Xiao L."/>
            <person name="Yang G."/>
            <person name="Zhang L."/>
            <person name="Yang X."/>
            <person name="Zhao S."/>
            <person name="Ji Z."/>
            <person name="Zhou Q."/>
            <person name="Hu M."/>
            <person name="Wang Y."/>
            <person name="Chen M."/>
            <person name="Xu Y."/>
            <person name="Jin H."/>
            <person name="Xiao X."/>
            <person name="Hu G."/>
            <person name="Bao F."/>
            <person name="Hu Y."/>
            <person name="Wan P."/>
            <person name="Li L."/>
            <person name="Deng X."/>
            <person name="Kuang T."/>
            <person name="Xiang C."/>
            <person name="Zhu J.K."/>
            <person name="Oliver M.J."/>
            <person name="He Y."/>
        </authorList>
    </citation>
    <scope>NUCLEOTIDE SEQUENCE [LARGE SCALE GENOMIC DNA]</scope>
    <source>
        <strain evidence="2">cv. XS01</strain>
    </source>
</reference>
<sequence length="272" mass="30813">MRIRPPELETSIYDVKYHVSLSARCVLGKWVYLVTHVMSLFDLRDVCIAIGSQATLDLPMVVDLIGIYVLKGPYCILTMTNWFLQALSVIPRGSWGDVARRFTMIRWLVKKSTDKTRRRITTQRLVAASKANDWFSNPKEGLSNTQKLVPDVASKRCVPTYVNDVAQTQQLVANPSSGFLSVNQKRRRTTYVIQTLALAQNNQTQATEELTIVDICSQLDNQTTHMRTNLSQLVPDATPQNGVISNISKRYRFALNKQDKAVDGYKHATRLH</sequence>
<dbReference type="EMBL" id="KV014637">
    <property type="protein sequence ID" value="KZV21941.1"/>
    <property type="molecule type" value="Genomic_DNA"/>
</dbReference>
<evidence type="ECO:0000313" key="1">
    <source>
        <dbReference type="EMBL" id="KZV21941.1"/>
    </source>
</evidence>
<dbReference type="AlphaFoldDB" id="A0A2Z7AJJ7"/>
<evidence type="ECO:0000313" key="2">
    <source>
        <dbReference type="Proteomes" id="UP000250235"/>
    </source>
</evidence>
<gene>
    <name evidence="1" type="ORF">F511_09814</name>
</gene>
<organism evidence="1 2">
    <name type="scientific">Dorcoceras hygrometricum</name>
    <dbReference type="NCBI Taxonomy" id="472368"/>
    <lineage>
        <taxon>Eukaryota</taxon>
        <taxon>Viridiplantae</taxon>
        <taxon>Streptophyta</taxon>
        <taxon>Embryophyta</taxon>
        <taxon>Tracheophyta</taxon>
        <taxon>Spermatophyta</taxon>
        <taxon>Magnoliopsida</taxon>
        <taxon>eudicotyledons</taxon>
        <taxon>Gunneridae</taxon>
        <taxon>Pentapetalae</taxon>
        <taxon>asterids</taxon>
        <taxon>lamiids</taxon>
        <taxon>Lamiales</taxon>
        <taxon>Gesneriaceae</taxon>
        <taxon>Didymocarpoideae</taxon>
        <taxon>Trichosporeae</taxon>
        <taxon>Loxocarpinae</taxon>
        <taxon>Dorcoceras</taxon>
    </lineage>
</organism>
<name>A0A2Z7AJJ7_9LAMI</name>
<protein>
    <submittedName>
        <fullName evidence="1">Microtubule-associated protein 70-2-like</fullName>
    </submittedName>
</protein>
<keyword evidence="2" id="KW-1185">Reference proteome</keyword>
<dbReference type="Proteomes" id="UP000250235">
    <property type="component" value="Unassembled WGS sequence"/>
</dbReference>